<comment type="caution">
    <text evidence="3">The sequence shown here is derived from an EMBL/GenBank/DDBJ whole genome shotgun (WGS) entry which is preliminary data.</text>
</comment>
<sequence>MELEKTLGQALEKENAMAREIGGLMEEKKEKERTIMRLMEENDAGKKYKIMANAEIEDKKELVQKLLREKNEIEEVKAIKEEYLTDSVARAKKKNGLLSVMSSATTVVAAAVSLAYVARVR</sequence>
<evidence type="ECO:0000256" key="1">
    <source>
        <dbReference type="SAM" id="Coils"/>
    </source>
</evidence>
<keyword evidence="2" id="KW-1133">Transmembrane helix</keyword>
<dbReference type="EMBL" id="JAPFFM010000007">
    <property type="protein sequence ID" value="KAJ6757262.1"/>
    <property type="molecule type" value="Genomic_DNA"/>
</dbReference>
<feature type="coiled-coil region" evidence="1">
    <location>
        <begin position="21"/>
        <end position="86"/>
    </location>
</feature>
<evidence type="ECO:0000313" key="4">
    <source>
        <dbReference type="Proteomes" id="UP001151752"/>
    </source>
</evidence>
<gene>
    <name evidence="3" type="ORF">OIU74_026496</name>
</gene>
<dbReference type="AlphaFoldDB" id="A0A9Q0VYN7"/>
<reference evidence="3" key="1">
    <citation type="submission" date="2022-11" db="EMBL/GenBank/DDBJ databases">
        <authorList>
            <person name="Hyden B.L."/>
            <person name="Feng K."/>
            <person name="Yates T."/>
            <person name="Jawdy S."/>
            <person name="Smart L.B."/>
            <person name="Muchero W."/>
        </authorList>
    </citation>
    <scope>NUCLEOTIDE SEQUENCE</scope>
    <source>
        <tissue evidence="3">Shoot tip</tissue>
    </source>
</reference>
<keyword evidence="4" id="KW-1185">Reference proteome</keyword>
<evidence type="ECO:0000313" key="3">
    <source>
        <dbReference type="EMBL" id="KAJ6757262.1"/>
    </source>
</evidence>
<evidence type="ECO:0000256" key="2">
    <source>
        <dbReference type="SAM" id="Phobius"/>
    </source>
</evidence>
<keyword evidence="2" id="KW-0812">Transmembrane</keyword>
<proteinExistence type="predicted"/>
<organism evidence="3 4">
    <name type="scientific">Salix koriyanagi</name>
    <dbReference type="NCBI Taxonomy" id="2511006"/>
    <lineage>
        <taxon>Eukaryota</taxon>
        <taxon>Viridiplantae</taxon>
        <taxon>Streptophyta</taxon>
        <taxon>Embryophyta</taxon>
        <taxon>Tracheophyta</taxon>
        <taxon>Spermatophyta</taxon>
        <taxon>Magnoliopsida</taxon>
        <taxon>eudicotyledons</taxon>
        <taxon>Gunneridae</taxon>
        <taxon>Pentapetalae</taxon>
        <taxon>rosids</taxon>
        <taxon>fabids</taxon>
        <taxon>Malpighiales</taxon>
        <taxon>Salicaceae</taxon>
        <taxon>Saliceae</taxon>
        <taxon>Salix</taxon>
    </lineage>
</organism>
<reference evidence="3" key="2">
    <citation type="journal article" date="2023" name="Int. J. Mol. Sci.">
        <title>De Novo Assembly and Annotation of 11 Diverse Shrub Willow (Salix) Genomes Reveals Novel Gene Organization in Sex-Linked Regions.</title>
        <authorList>
            <person name="Hyden B."/>
            <person name="Feng K."/>
            <person name="Yates T.B."/>
            <person name="Jawdy S."/>
            <person name="Cereghino C."/>
            <person name="Smart L.B."/>
            <person name="Muchero W."/>
        </authorList>
    </citation>
    <scope>NUCLEOTIDE SEQUENCE</scope>
    <source>
        <tissue evidence="3">Shoot tip</tissue>
    </source>
</reference>
<accession>A0A9Q0VYN7</accession>
<protein>
    <submittedName>
        <fullName evidence="3">Uncharacterized protein</fullName>
    </submittedName>
</protein>
<feature type="transmembrane region" description="Helical" evidence="2">
    <location>
        <begin position="97"/>
        <end position="118"/>
    </location>
</feature>
<dbReference type="Proteomes" id="UP001151752">
    <property type="component" value="Chromosome 13"/>
</dbReference>
<name>A0A9Q0VYN7_9ROSI</name>
<keyword evidence="1" id="KW-0175">Coiled coil</keyword>
<keyword evidence="2" id="KW-0472">Membrane</keyword>